<dbReference type="EMBL" id="CAVNYO010000481">
    <property type="protein sequence ID" value="CAK5284854.1"/>
    <property type="molecule type" value="Genomic_DNA"/>
</dbReference>
<name>A0AAD2I0J2_9AGAR</name>
<dbReference type="Pfam" id="PF00248">
    <property type="entry name" value="Aldo_ket_red"/>
    <property type="match status" value="1"/>
</dbReference>
<protein>
    <recommendedName>
        <fullName evidence="1">NADP-dependent oxidoreductase domain-containing protein</fullName>
    </recommendedName>
</protein>
<proteinExistence type="predicted"/>
<evidence type="ECO:0000313" key="3">
    <source>
        <dbReference type="Proteomes" id="UP001295794"/>
    </source>
</evidence>
<dbReference type="InterPro" id="IPR036812">
    <property type="entry name" value="NAD(P)_OxRdtase_dom_sf"/>
</dbReference>
<dbReference type="Gene3D" id="3.20.20.100">
    <property type="entry name" value="NADP-dependent oxidoreductase domain"/>
    <property type="match status" value="1"/>
</dbReference>
<organism evidence="2 3">
    <name type="scientific">Mycena citricolor</name>
    <dbReference type="NCBI Taxonomy" id="2018698"/>
    <lineage>
        <taxon>Eukaryota</taxon>
        <taxon>Fungi</taxon>
        <taxon>Dikarya</taxon>
        <taxon>Basidiomycota</taxon>
        <taxon>Agaricomycotina</taxon>
        <taxon>Agaricomycetes</taxon>
        <taxon>Agaricomycetidae</taxon>
        <taxon>Agaricales</taxon>
        <taxon>Marasmiineae</taxon>
        <taxon>Mycenaceae</taxon>
        <taxon>Mycena</taxon>
    </lineage>
</organism>
<dbReference type="Proteomes" id="UP001295794">
    <property type="component" value="Unassembled WGS sequence"/>
</dbReference>
<accession>A0AAD2I0J2</accession>
<keyword evidence="3" id="KW-1185">Reference proteome</keyword>
<dbReference type="SUPFAM" id="SSF51430">
    <property type="entry name" value="NAD(P)-linked oxidoreductase"/>
    <property type="match status" value="1"/>
</dbReference>
<comment type="caution">
    <text evidence="2">The sequence shown here is derived from an EMBL/GenBank/DDBJ whole genome shotgun (WGS) entry which is preliminary data.</text>
</comment>
<evidence type="ECO:0000313" key="2">
    <source>
        <dbReference type="EMBL" id="CAK5284854.1"/>
    </source>
</evidence>
<feature type="non-terminal residue" evidence="2">
    <location>
        <position position="1"/>
    </location>
</feature>
<dbReference type="AlphaFoldDB" id="A0AAD2I0J2"/>
<gene>
    <name evidence="2" type="ORF">MYCIT1_LOCUS38346</name>
</gene>
<reference evidence="2" key="1">
    <citation type="submission" date="2023-11" db="EMBL/GenBank/DDBJ databases">
        <authorList>
            <person name="De Vega J J."/>
            <person name="De Vega J J."/>
        </authorList>
    </citation>
    <scope>NUCLEOTIDE SEQUENCE</scope>
</reference>
<dbReference type="InterPro" id="IPR023210">
    <property type="entry name" value="NADP_OxRdtase_dom"/>
</dbReference>
<feature type="domain" description="NADP-dependent oxidoreductase" evidence="1">
    <location>
        <begin position="151"/>
        <end position="209"/>
    </location>
</feature>
<evidence type="ECO:0000259" key="1">
    <source>
        <dbReference type="Pfam" id="PF00248"/>
    </source>
</evidence>
<sequence length="260" mass="28447">TSRGTLMPSIAHTTTEMSLVTPNEQIVSGIQKGYAIDVGKSHEKHEIGVGKAVSRPARRRTREGVHLGACPDGRVRSRVRNPVHSQEPRAEIHSPLSPPYPARIQLVGRTEPDCARVGEDGAIEGESTSQVSYVDQKTLHFQELSTRSMQKNIGVLDFGVIHIAQLLVEAKIQPAVNQIIYNPYQHVKNGPIIDLCRKLDIAVRAYECVMPLGGTGVTGPLARNLPITSRRLGPGCDSHEYPACLDQIQIQRCPPPPVEI</sequence>